<feature type="region of interest" description="Disordered" evidence="2">
    <location>
        <begin position="1"/>
        <end position="43"/>
    </location>
</feature>
<accession>A0ABD0SU49</accession>
<evidence type="ECO:0000256" key="1">
    <source>
        <dbReference type="ARBA" id="ARBA00005456"/>
    </source>
</evidence>
<organism evidence="3 4">
    <name type="scientific">Loxostege sticticalis</name>
    <name type="common">Beet webworm moth</name>
    <dbReference type="NCBI Taxonomy" id="481309"/>
    <lineage>
        <taxon>Eukaryota</taxon>
        <taxon>Metazoa</taxon>
        <taxon>Ecdysozoa</taxon>
        <taxon>Arthropoda</taxon>
        <taxon>Hexapoda</taxon>
        <taxon>Insecta</taxon>
        <taxon>Pterygota</taxon>
        <taxon>Neoptera</taxon>
        <taxon>Endopterygota</taxon>
        <taxon>Lepidoptera</taxon>
        <taxon>Glossata</taxon>
        <taxon>Ditrysia</taxon>
        <taxon>Pyraloidea</taxon>
        <taxon>Crambidae</taxon>
        <taxon>Pyraustinae</taxon>
        <taxon>Loxostege</taxon>
    </lineage>
</organism>
<dbReference type="Proteomes" id="UP001549921">
    <property type="component" value="Unassembled WGS sequence"/>
</dbReference>
<evidence type="ECO:0000256" key="2">
    <source>
        <dbReference type="SAM" id="MobiDB-lite"/>
    </source>
</evidence>
<proteinExistence type="inferred from homology"/>
<comment type="caution">
    <text evidence="3">The sequence shown here is derived from an EMBL/GenBank/DDBJ whole genome shotgun (WGS) entry which is preliminary data.</text>
</comment>
<protein>
    <recommendedName>
        <fullName evidence="5">Protein lin-52 homolog</fullName>
    </recommendedName>
</protein>
<dbReference type="AlphaFoldDB" id="A0ABD0SU49"/>
<dbReference type="Pfam" id="PF10044">
    <property type="entry name" value="LIN52"/>
    <property type="match status" value="1"/>
</dbReference>
<dbReference type="InterPro" id="IPR018737">
    <property type="entry name" value="DREAM_LIN52"/>
</dbReference>
<sequence length="101" mass="11331">MGDGNIANCDEESKSSNDSFTVPGVSEFAPVQNANQSPPSWSKGFTKEDYSYMQQLNSLSTSGLILEVKKLHDMAYQLGLEEAKEMTRGKYLNIFTSRRQR</sequence>
<dbReference type="PANTHER" id="PTHR31489">
    <property type="entry name" value="LIN52 FAMILY MEMBER"/>
    <property type="match status" value="1"/>
</dbReference>
<evidence type="ECO:0000313" key="4">
    <source>
        <dbReference type="Proteomes" id="UP001549921"/>
    </source>
</evidence>
<reference evidence="3 4" key="1">
    <citation type="submission" date="2024-06" db="EMBL/GenBank/DDBJ databases">
        <title>A chromosome-level genome assembly of beet webworm, Loxostege sticticalis.</title>
        <authorList>
            <person name="Zhang Y."/>
        </authorList>
    </citation>
    <scope>NUCLEOTIDE SEQUENCE [LARGE SCALE GENOMIC DNA]</scope>
    <source>
        <strain evidence="3">AQ028</strain>
        <tissue evidence="3">Male pupae</tissue>
    </source>
</reference>
<evidence type="ECO:0008006" key="5">
    <source>
        <dbReference type="Google" id="ProtNLM"/>
    </source>
</evidence>
<dbReference type="EMBL" id="JBEDNZ010000015">
    <property type="protein sequence ID" value="KAL0829254.1"/>
    <property type="molecule type" value="Genomic_DNA"/>
</dbReference>
<gene>
    <name evidence="3" type="ORF">ABMA28_004074</name>
</gene>
<name>A0ABD0SU49_LOXSC</name>
<evidence type="ECO:0000313" key="3">
    <source>
        <dbReference type="EMBL" id="KAL0829254.1"/>
    </source>
</evidence>
<dbReference type="PANTHER" id="PTHR31489:SF2">
    <property type="entry name" value="PROTEIN LIN-52 HOMOLOG"/>
    <property type="match status" value="1"/>
</dbReference>
<comment type="similarity">
    <text evidence="1">Belongs to the lin-52 family.</text>
</comment>